<dbReference type="AlphaFoldDB" id="A0AA48HH96"/>
<dbReference type="PIRSF" id="PIRSF036389">
    <property type="entry name" value="IOR_B"/>
    <property type="match status" value="1"/>
</dbReference>
<dbReference type="InterPro" id="IPR000674">
    <property type="entry name" value="Ald_Oxase/Xan_DH_a/b"/>
</dbReference>
<name>A0AA48HH96_9ALTE</name>
<reference evidence="2" key="1">
    <citation type="submission" date="2023-01" db="EMBL/GenBank/DDBJ databases">
        <title>Complete genome sequence of Planctobacterium marinum strain Dej080120_11.</title>
        <authorList>
            <person name="Ueki S."/>
            <person name="Maruyama F."/>
        </authorList>
    </citation>
    <scope>NUCLEOTIDE SEQUENCE</scope>
    <source>
        <strain evidence="2">Dej080120_11</strain>
    </source>
</reference>
<sequence length="755" mass="81356">MFIEQLQQAKSVSVLHNVSRRGFLKAFGISSSALVLGVSLPNLSPLRAAETGDGKVNLFVSIEETGAVNIVCHRSEMGQGIRTSLPQVLADELEADWQQVNVIQGLADARYGSQNTDGSRSIRHFYQTMREMGASAKAMLQQAAANQWGVPVSEVSAKQHRLVHTSGKSLSFGEVASAASQLTAPDVAQLKFKKKSEFNYIGKGLPLVDMQAIQTGATEFGQDVQLPGMLYASIVRAPVIGANVASVDKDAALATAGVVDVFQMPERSFPVGFNSLPGVAVLANNTWAAQQGAKKLGITWTEHDNQSHDSAEFLAQLQERVKTKGKVQRSAGDAYAKIDTAKSKISAAYSVPYLAHAPMEPPAATAVFKDGSVEIWACTQTPQATQNTVAQVLGIEPANVTVHVTLLGGGFGRKSKPDFSVEAAILAKHSGKPVKVVWSREDDIQNSYYHSVSAQHFEAGLGEDGKVQGWVQRAAYPSIGWTFSGSANEPQSWELSLGFGDVPFELADLSCESHQATAHARIGWVRSVCNIQHAFALGSFVDEVAVAAKKSTPEMWMELIGSDRNVDPKEQGFEYANYGDPLEVHPVSTKRLKHCLNDVIKQSGADKPTAENEAWGISVHRSFVSYVAVAAKVRVENNKVTVLEMHSTIDAGTVVNPDRVKAQQEGSMIFGLSIALMGEISFKEGKVQQSNYHDYPVLRINQCPEIVTHIVESEEVPGGVGEPGTPPVAAAITNAIYHASGKRIRDLPVNKHMQV</sequence>
<dbReference type="PANTHER" id="PTHR47495:SF3">
    <property type="entry name" value="BLR6219 PROTEIN"/>
    <property type="match status" value="1"/>
</dbReference>
<dbReference type="SMART" id="SM01008">
    <property type="entry name" value="Ald_Xan_dh_C"/>
    <property type="match status" value="1"/>
</dbReference>
<dbReference type="GO" id="GO:0016491">
    <property type="term" value="F:oxidoreductase activity"/>
    <property type="evidence" value="ECO:0007669"/>
    <property type="project" value="InterPro"/>
</dbReference>
<proteinExistence type="predicted"/>
<dbReference type="Pfam" id="PF02738">
    <property type="entry name" value="MoCoBD_1"/>
    <property type="match status" value="1"/>
</dbReference>
<dbReference type="PANTHER" id="PTHR47495">
    <property type="entry name" value="ALDEHYDE DEHYDROGENASE"/>
    <property type="match status" value="1"/>
</dbReference>
<dbReference type="EMBL" id="AP027272">
    <property type="protein sequence ID" value="BDX06893.1"/>
    <property type="molecule type" value="Genomic_DNA"/>
</dbReference>
<dbReference type="InterPro" id="IPR052516">
    <property type="entry name" value="N-heterocyclic_Hydroxylase"/>
</dbReference>
<dbReference type="Gene3D" id="3.30.365.10">
    <property type="entry name" value="Aldehyde oxidase/xanthine dehydrogenase, molybdopterin binding domain"/>
    <property type="match status" value="4"/>
</dbReference>
<dbReference type="Pfam" id="PF20256">
    <property type="entry name" value="MoCoBD_2"/>
    <property type="match status" value="2"/>
</dbReference>
<dbReference type="InterPro" id="IPR037165">
    <property type="entry name" value="AldOxase/xan_DH_Mopterin-bd_sf"/>
</dbReference>
<evidence type="ECO:0000313" key="3">
    <source>
        <dbReference type="Proteomes" id="UP001333710"/>
    </source>
</evidence>
<protein>
    <submittedName>
        <fullName evidence="2">Xanthine dehydrogenase</fullName>
    </submittedName>
</protein>
<gene>
    <name evidence="2" type="ORF">MACH26_24140</name>
</gene>
<dbReference type="InterPro" id="IPR008274">
    <property type="entry name" value="AldOxase/xan_DH_MoCoBD1"/>
</dbReference>
<evidence type="ECO:0000259" key="1">
    <source>
        <dbReference type="SMART" id="SM01008"/>
    </source>
</evidence>
<dbReference type="Proteomes" id="UP001333710">
    <property type="component" value="Chromosome"/>
</dbReference>
<dbReference type="Gene3D" id="3.90.1170.50">
    <property type="entry name" value="Aldehyde oxidase/xanthine dehydrogenase, a/b hammerhead"/>
    <property type="match status" value="1"/>
</dbReference>
<dbReference type="KEGG" id="pmaw:MACH26_24140"/>
<dbReference type="SUPFAM" id="SSF56003">
    <property type="entry name" value="Molybdenum cofactor-binding domain"/>
    <property type="match status" value="2"/>
</dbReference>
<feature type="domain" description="Aldehyde oxidase/xanthine dehydrogenase a/b hammerhead" evidence="1">
    <location>
        <begin position="215"/>
        <end position="304"/>
    </location>
</feature>
<dbReference type="InterPro" id="IPR006311">
    <property type="entry name" value="TAT_signal"/>
</dbReference>
<dbReference type="InterPro" id="IPR046867">
    <property type="entry name" value="AldOxase/xan_DH_MoCoBD2"/>
</dbReference>
<dbReference type="InterPro" id="IPR012368">
    <property type="entry name" value="OxRdtase_Mopterin-bd_su_IorB"/>
</dbReference>
<dbReference type="PROSITE" id="PS51318">
    <property type="entry name" value="TAT"/>
    <property type="match status" value="1"/>
</dbReference>
<organism evidence="2 3">
    <name type="scientific">Planctobacterium marinum</name>
    <dbReference type="NCBI Taxonomy" id="1631968"/>
    <lineage>
        <taxon>Bacteria</taxon>
        <taxon>Pseudomonadati</taxon>
        <taxon>Pseudomonadota</taxon>
        <taxon>Gammaproteobacteria</taxon>
        <taxon>Alteromonadales</taxon>
        <taxon>Alteromonadaceae</taxon>
        <taxon>Planctobacterium</taxon>
    </lineage>
</organism>
<evidence type="ECO:0000313" key="2">
    <source>
        <dbReference type="EMBL" id="BDX06893.1"/>
    </source>
</evidence>
<accession>A0AA48HH96</accession>
<dbReference type="RefSeq" id="WP_338292889.1">
    <property type="nucleotide sequence ID" value="NZ_AP027272.1"/>
</dbReference>
<keyword evidence="3" id="KW-1185">Reference proteome</keyword>